<protein>
    <submittedName>
        <fullName evidence="1">Uncharacterized protein</fullName>
    </submittedName>
</protein>
<evidence type="ECO:0000313" key="2">
    <source>
        <dbReference type="Proteomes" id="UP001065298"/>
    </source>
</evidence>
<keyword evidence="2" id="KW-1185">Reference proteome</keyword>
<reference evidence="1" key="1">
    <citation type="submission" date="2022-06" db="EMBL/GenBank/DDBJ databases">
        <title>Fusarium solani species complex genomes reveal bases of compartmentalisation and animal pathogenesis.</title>
        <authorList>
            <person name="Tsai I.J."/>
        </authorList>
    </citation>
    <scope>NUCLEOTIDE SEQUENCE</scope>
    <source>
        <strain evidence="1">Fu6.1</strain>
    </source>
</reference>
<comment type="caution">
    <text evidence="1">The sequence shown here is derived from an EMBL/GenBank/DDBJ whole genome shotgun (WGS) entry which is preliminary data.</text>
</comment>
<evidence type="ECO:0000313" key="1">
    <source>
        <dbReference type="EMBL" id="KAI8652594.1"/>
    </source>
</evidence>
<dbReference type="EMBL" id="CM046513">
    <property type="protein sequence ID" value="KAI8652594.1"/>
    <property type="molecule type" value="Genomic_DNA"/>
</dbReference>
<proteinExistence type="predicted"/>
<gene>
    <name evidence="1" type="ORF">NCS57_01323800</name>
</gene>
<sequence>MDSSTFRLFPRLPAELRLQVWTACKDSRAAVMKHSRLNAWKELYDKSDREGKLPIQCDPDWDDGEEDVHPGLLVMGEGHDTWYLIVYPARDVFCVTFNNWEFAKRALENSNMFYNFPFLGIDWAGAALGVENLALEFDLSWNHALPEYIYDLRMEESPRGLLAKLIDEMVYWLDFPGLWLVDKSVYWRAEPDRDYSTVFYDCDGEYVEIGWDDTYSDHSGTGAGQGPVTYFIRELASLCDSHYTDLSRGDLTPGYHEELVHQFSVEASVRLLVRRDKQRSENDSQVMEDENENMVTEDECDG</sequence>
<dbReference type="Proteomes" id="UP001065298">
    <property type="component" value="Chromosome 11"/>
</dbReference>
<name>A0ACC0QHZ7_9HYPO</name>
<accession>A0ACC0QHZ7</accession>
<organism evidence="1 2">
    <name type="scientific">Fusarium keratoplasticum</name>
    <dbReference type="NCBI Taxonomy" id="1328300"/>
    <lineage>
        <taxon>Eukaryota</taxon>
        <taxon>Fungi</taxon>
        <taxon>Dikarya</taxon>
        <taxon>Ascomycota</taxon>
        <taxon>Pezizomycotina</taxon>
        <taxon>Sordariomycetes</taxon>
        <taxon>Hypocreomycetidae</taxon>
        <taxon>Hypocreales</taxon>
        <taxon>Nectriaceae</taxon>
        <taxon>Fusarium</taxon>
        <taxon>Fusarium solani species complex</taxon>
    </lineage>
</organism>